<feature type="transmembrane region" description="Helical" evidence="14">
    <location>
        <begin position="155"/>
        <end position="179"/>
    </location>
</feature>
<keyword evidence="5 14" id="KW-0812">Transmembrane</keyword>
<reference evidence="15" key="1">
    <citation type="journal article" date="2023" name="G3 (Bethesda)">
        <title>Whole genome assemblies of Zophobas morio and Tenebrio molitor.</title>
        <authorList>
            <person name="Kaur S."/>
            <person name="Stinson S.A."/>
            <person name="diCenzo G.C."/>
        </authorList>
    </citation>
    <scope>NUCLEOTIDE SEQUENCE</scope>
    <source>
        <strain evidence="15">QUZm001</strain>
    </source>
</reference>
<dbReference type="Gene3D" id="1.20.1730.10">
    <property type="entry name" value="Sodium/glucose cotransporter"/>
    <property type="match status" value="1"/>
</dbReference>
<organism evidence="15 17">
    <name type="scientific">Zophobas morio</name>
    <dbReference type="NCBI Taxonomy" id="2755281"/>
    <lineage>
        <taxon>Eukaryota</taxon>
        <taxon>Metazoa</taxon>
        <taxon>Ecdysozoa</taxon>
        <taxon>Arthropoda</taxon>
        <taxon>Hexapoda</taxon>
        <taxon>Insecta</taxon>
        <taxon>Pterygota</taxon>
        <taxon>Neoptera</taxon>
        <taxon>Endopterygota</taxon>
        <taxon>Coleoptera</taxon>
        <taxon>Polyphaga</taxon>
        <taxon>Cucujiformia</taxon>
        <taxon>Tenebrionidae</taxon>
        <taxon>Zophobas</taxon>
    </lineage>
</organism>
<feature type="transmembrane region" description="Helical" evidence="14">
    <location>
        <begin position="243"/>
        <end position="265"/>
    </location>
</feature>
<evidence type="ECO:0000313" key="15">
    <source>
        <dbReference type="EMBL" id="KAJ3644041.1"/>
    </source>
</evidence>
<dbReference type="GO" id="GO:0006814">
    <property type="term" value="P:sodium ion transport"/>
    <property type="evidence" value="ECO:0007669"/>
    <property type="project" value="UniProtKB-KW"/>
</dbReference>
<feature type="transmembrane region" description="Helical" evidence="14">
    <location>
        <begin position="16"/>
        <end position="35"/>
    </location>
</feature>
<accession>A0AA38HV51</accession>
<evidence type="ECO:0000256" key="7">
    <source>
        <dbReference type="ARBA" id="ARBA00023053"/>
    </source>
</evidence>
<dbReference type="GO" id="GO:0098660">
    <property type="term" value="P:inorganic ion transmembrane transport"/>
    <property type="evidence" value="ECO:0007669"/>
    <property type="project" value="UniProtKB-ARBA"/>
</dbReference>
<evidence type="ECO:0000256" key="5">
    <source>
        <dbReference type="ARBA" id="ARBA00022692"/>
    </source>
</evidence>
<evidence type="ECO:0000313" key="17">
    <source>
        <dbReference type="Proteomes" id="UP001168821"/>
    </source>
</evidence>
<keyword evidence="6 14" id="KW-1133">Transmembrane helix</keyword>
<dbReference type="GO" id="GO:0015293">
    <property type="term" value="F:symporter activity"/>
    <property type="evidence" value="ECO:0007669"/>
    <property type="project" value="TreeGrafter"/>
</dbReference>
<evidence type="ECO:0000256" key="12">
    <source>
        <dbReference type="ARBA" id="ARBA00036099"/>
    </source>
</evidence>
<dbReference type="InterPro" id="IPR051163">
    <property type="entry name" value="Sodium:Solute_Symporter_SSF"/>
</dbReference>
<dbReference type="Pfam" id="PF00474">
    <property type="entry name" value="SSF"/>
    <property type="match status" value="1"/>
</dbReference>
<feature type="transmembrane region" description="Helical" evidence="14">
    <location>
        <begin position="130"/>
        <end position="149"/>
    </location>
</feature>
<evidence type="ECO:0000256" key="1">
    <source>
        <dbReference type="ARBA" id="ARBA00004651"/>
    </source>
</evidence>
<evidence type="ECO:0000313" key="16">
    <source>
        <dbReference type="EMBL" id="KAJ3645004.1"/>
    </source>
</evidence>
<feature type="transmembrane region" description="Helical" evidence="14">
    <location>
        <begin position="324"/>
        <end position="351"/>
    </location>
</feature>
<evidence type="ECO:0008006" key="18">
    <source>
        <dbReference type="Google" id="ProtNLM"/>
    </source>
</evidence>
<feature type="transmembrane region" description="Helical" evidence="14">
    <location>
        <begin position="511"/>
        <end position="532"/>
    </location>
</feature>
<dbReference type="EMBL" id="JALNTZ010000008">
    <property type="protein sequence ID" value="KAJ3644041.1"/>
    <property type="molecule type" value="Genomic_DNA"/>
</dbReference>
<evidence type="ECO:0000256" key="4">
    <source>
        <dbReference type="ARBA" id="ARBA00022475"/>
    </source>
</evidence>
<dbReference type="InterPro" id="IPR001734">
    <property type="entry name" value="Na/solute_symporter"/>
</dbReference>
<evidence type="ECO:0000256" key="10">
    <source>
        <dbReference type="ARBA" id="ARBA00023180"/>
    </source>
</evidence>
<evidence type="ECO:0000256" key="11">
    <source>
        <dbReference type="ARBA" id="ARBA00023201"/>
    </source>
</evidence>
<dbReference type="PANTHER" id="PTHR42985">
    <property type="entry name" value="SODIUM-COUPLED MONOCARBOXYLATE TRANSPORTER"/>
    <property type="match status" value="1"/>
</dbReference>
<comment type="subcellular location">
    <subcellularLocation>
        <location evidence="1">Cell membrane</location>
        <topology evidence="1">Multi-pass membrane protein</topology>
    </subcellularLocation>
</comment>
<name>A0AA38HV51_9CUCU</name>
<gene>
    <name evidence="16" type="ORF">Zmor_022697</name>
    <name evidence="15" type="ORF">Zmor_026715</name>
</gene>
<evidence type="ECO:0000256" key="2">
    <source>
        <dbReference type="ARBA" id="ARBA00006434"/>
    </source>
</evidence>
<dbReference type="NCBIfam" id="TIGR00813">
    <property type="entry name" value="sss"/>
    <property type="match status" value="1"/>
</dbReference>
<feature type="transmembrane region" description="Helical" evidence="14">
    <location>
        <begin position="411"/>
        <end position="436"/>
    </location>
</feature>
<dbReference type="Proteomes" id="UP001168821">
    <property type="component" value="Unassembled WGS sequence"/>
</dbReference>
<feature type="transmembrane region" description="Helical" evidence="14">
    <location>
        <begin position="443"/>
        <end position="462"/>
    </location>
</feature>
<comment type="catalytic activity">
    <reaction evidence="12">
        <text>iodide(out) + 2 Na(+)(out) = iodide(in) + 2 Na(+)(in)</text>
        <dbReference type="Rhea" id="RHEA:71207"/>
        <dbReference type="ChEBI" id="CHEBI:16382"/>
        <dbReference type="ChEBI" id="CHEBI:29101"/>
    </reaction>
</comment>
<keyword evidence="4" id="KW-1003">Cell membrane</keyword>
<sequence length="575" mass="63307">MTSHIFSALTLSAFDYAIFICMLLCSTLIGIYYGCFGTKQATTKEYLLGGKSMKIIPIAISVAISHISGTLFIGTVADVYRYGASVWLFVTSFIFMAFLAIFVYLPVFFKLQITNIYEYLERRFDRRTRILAFVLYVLSDILMFPILAYPPALTFATASGINSTLCAFILCSICLFYTSIGGLKTVVWTDFVQFGVIMVTLVTIFAIGVNGSDGFVSVWNTASAGGRLEVFNFNLDFTARDGFWGYFIACGTTSTAVIIVHPTGIQKFLSLSKYKDCVWSVIHTTISMCVFHTFCILIGLVVYYKYKDCDPLTSHIVSKHDQVFPYFVTEIGSSVPGVSGLFIAAVCSAALSTMSSNLNALSGVIYKDVVCPFLKNTPSEKTGSDILKLTVLIVGFLCTCLVFLVERMGQIFSISLTVWGITQGPIFGAFTLGVLFPKANRKGALYGMIGGFISIACLSIPAKYFQMQGLLTYATKPLSTSGCIFYNQTLLSNNTTSQISFQPPTIFKISFFNYTFLGAAMTVIYGVIISFFTKSDTRVDKKLLSPVTYFCLCKKTQDGDGAGYFNVDEALERLN</sequence>
<evidence type="ECO:0000256" key="9">
    <source>
        <dbReference type="ARBA" id="ARBA00023136"/>
    </source>
</evidence>
<feature type="transmembrane region" description="Helical" evidence="14">
    <location>
        <begin position="191"/>
        <end position="209"/>
    </location>
</feature>
<evidence type="ECO:0000256" key="13">
    <source>
        <dbReference type="RuleBase" id="RU362091"/>
    </source>
</evidence>
<evidence type="ECO:0000256" key="8">
    <source>
        <dbReference type="ARBA" id="ARBA00023065"/>
    </source>
</evidence>
<dbReference type="InterPro" id="IPR018212">
    <property type="entry name" value="Na/solute_symporter_CS"/>
</dbReference>
<keyword evidence="3" id="KW-0813">Transport</keyword>
<dbReference type="PROSITE" id="PS50283">
    <property type="entry name" value="NA_SOLUT_SYMP_3"/>
    <property type="match status" value="1"/>
</dbReference>
<evidence type="ECO:0000256" key="6">
    <source>
        <dbReference type="ARBA" id="ARBA00022989"/>
    </source>
</evidence>
<comment type="caution">
    <text evidence="15">The sequence shown here is derived from an EMBL/GenBank/DDBJ whole genome shotgun (WGS) entry which is preliminary data.</text>
</comment>
<dbReference type="EMBL" id="JALNTZ010000007">
    <property type="protein sequence ID" value="KAJ3645004.1"/>
    <property type="molecule type" value="Genomic_DNA"/>
</dbReference>
<dbReference type="InterPro" id="IPR038377">
    <property type="entry name" value="Na/Glc_symporter_sf"/>
</dbReference>
<feature type="transmembrane region" description="Helical" evidence="14">
    <location>
        <begin position="277"/>
        <end position="304"/>
    </location>
</feature>
<keyword evidence="8" id="KW-0406">Ion transport</keyword>
<evidence type="ECO:0000256" key="3">
    <source>
        <dbReference type="ARBA" id="ARBA00022448"/>
    </source>
</evidence>
<feature type="transmembrane region" description="Helical" evidence="14">
    <location>
        <begin position="386"/>
        <end position="405"/>
    </location>
</feature>
<protein>
    <recommendedName>
        <fullName evidence="18">Sodium-coupled monocarboxylate transporter 1</fullName>
    </recommendedName>
</protein>
<keyword evidence="10" id="KW-0325">Glycoprotein</keyword>
<keyword evidence="11" id="KW-0739">Sodium transport</keyword>
<dbReference type="GO" id="GO:0015075">
    <property type="term" value="F:monoatomic ion transmembrane transporter activity"/>
    <property type="evidence" value="ECO:0007669"/>
    <property type="project" value="UniProtKB-ARBA"/>
</dbReference>
<comment type="similarity">
    <text evidence="2 13">Belongs to the sodium:solute symporter (SSF) (TC 2.A.21) family.</text>
</comment>
<keyword evidence="9 14" id="KW-0472">Membrane</keyword>
<dbReference type="AlphaFoldDB" id="A0AA38HV51"/>
<evidence type="ECO:0000256" key="14">
    <source>
        <dbReference type="SAM" id="Phobius"/>
    </source>
</evidence>
<keyword evidence="7" id="KW-0915">Sodium</keyword>
<dbReference type="GO" id="GO:0005886">
    <property type="term" value="C:plasma membrane"/>
    <property type="evidence" value="ECO:0007669"/>
    <property type="project" value="UniProtKB-SubCell"/>
</dbReference>
<dbReference type="CDD" id="cd11492">
    <property type="entry name" value="SLC5sbd_NIS-SMVT"/>
    <property type="match status" value="1"/>
</dbReference>
<proteinExistence type="inferred from homology"/>
<feature type="transmembrane region" description="Helical" evidence="14">
    <location>
        <begin position="55"/>
        <end position="74"/>
    </location>
</feature>
<dbReference type="PROSITE" id="PS00457">
    <property type="entry name" value="NA_SOLUT_SYMP_2"/>
    <property type="match status" value="1"/>
</dbReference>
<keyword evidence="17" id="KW-1185">Reference proteome</keyword>
<dbReference type="PANTHER" id="PTHR42985:SF21">
    <property type="entry name" value="SODIUM-DEPENDENT MULTIVITAMIN TRANSPORTER-LIKE PROTEIN"/>
    <property type="match status" value="1"/>
</dbReference>
<feature type="transmembrane region" description="Helical" evidence="14">
    <location>
        <begin position="86"/>
        <end position="109"/>
    </location>
</feature>